<feature type="non-terminal residue" evidence="2">
    <location>
        <position position="1"/>
    </location>
</feature>
<name>A0A3E2GX92_SCYLI</name>
<evidence type="ECO:0000256" key="1">
    <source>
        <dbReference type="SAM" id="SignalP"/>
    </source>
</evidence>
<evidence type="ECO:0008006" key="4">
    <source>
        <dbReference type="Google" id="ProtNLM"/>
    </source>
</evidence>
<dbReference type="AlphaFoldDB" id="A0A3E2GX92"/>
<dbReference type="SUPFAM" id="SSF48403">
    <property type="entry name" value="Ankyrin repeat"/>
    <property type="match status" value="1"/>
</dbReference>
<keyword evidence="3" id="KW-1185">Reference proteome</keyword>
<keyword evidence="1" id="KW-0732">Signal</keyword>
<organism evidence="2 3">
    <name type="scientific">Scytalidium lignicola</name>
    <name type="common">Hyphomycete</name>
    <dbReference type="NCBI Taxonomy" id="5539"/>
    <lineage>
        <taxon>Eukaryota</taxon>
        <taxon>Fungi</taxon>
        <taxon>Dikarya</taxon>
        <taxon>Ascomycota</taxon>
        <taxon>Pezizomycotina</taxon>
        <taxon>Leotiomycetes</taxon>
        <taxon>Leotiomycetes incertae sedis</taxon>
        <taxon>Scytalidium</taxon>
    </lineage>
</organism>
<dbReference type="Proteomes" id="UP000258309">
    <property type="component" value="Unassembled WGS sequence"/>
</dbReference>
<dbReference type="OrthoDB" id="5391533at2759"/>
<reference evidence="2 3" key="1">
    <citation type="submission" date="2018-05" db="EMBL/GenBank/DDBJ databases">
        <title>Draft genome sequence of Scytalidium lignicola DSM 105466, a ubiquitous saprotrophic fungus.</title>
        <authorList>
            <person name="Buettner E."/>
            <person name="Gebauer A.M."/>
            <person name="Hofrichter M."/>
            <person name="Liers C."/>
            <person name="Kellner H."/>
        </authorList>
    </citation>
    <scope>NUCLEOTIDE SEQUENCE [LARGE SCALE GENOMIC DNA]</scope>
    <source>
        <strain evidence="2 3">DSM 105466</strain>
    </source>
</reference>
<sequence>MKPWLIFLAQLKIIEAILDNGDANTLQAFCVHYPDFASFSIDYHGKTFLTKACARPPEKIVPVLHVLLDNGADVNDGLGPFTPLYAAINSVQPLEIIDKIVQNGAGIYSTVVHSAIQKERLDVLLYLLWRNQAYKNINIKTQDLTKYAQESDNKGIIAVVERFVLDQEAETARRERKGKTKGWKQV</sequence>
<evidence type="ECO:0000313" key="2">
    <source>
        <dbReference type="EMBL" id="RFU25760.1"/>
    </source>
</evidence>
<proteinExistence type="predicted"/>
<accession>A0A3E2GX92</accession>
<gene>
    <name evidence="2" type="ORF">B7463_g10572</name>
</gene>
<dbReference type="InterPro" id="IPR036770">
    <property type="entry name" value="Ankyrin_rpt-contain_sf"/>
</dbReference>
<protein>
    <recommendedName>
        <fullName evidence="4">Ankyrin repeat domain-containing protein</fullName>
    </recommendedName>
</protein>
<dbReference type="STRING" id="5539.A0A3E2GX92"/>
<evidence type="ECO:0000313" key="3">
    <source>
        <dbReference type="Proteomes" id="UP000258309"/>
    </source>
</evidence>
<dbReference type="OMA" id="CARPPEK"/>
<feature type="chain" id="PRO_5017540673" description="Ankyrin repeat domain-containing protein" evidence="1">
    <location>
        <begin position="17"/>
        <end position="186"/>
    </location>
</feature>
<dbReference type="EMBL" id="NCSJ02000305">
    <property type="protein sequence ID" value="RFU25760.1"/>
    <property type="molecule type" value="Genomic_DNA"/>
</dbReference>
<comment type="caution">
    <text evidence="2">The sequence shown here is derived from an EMBL/GenBank/DDBJ whole genome shotgun (WGS) entry which is preliminary data.</text>
</comment>
<dbReference type="Gene3D" id="1.25.40.20">
    <property type="entry name" value="Ankyrin repeat-containing domain"/>
    <property type="match status" value="1"/>
</dbReference>
<feature type="non-terminal residue" evidence="2">
    <location>
        <position position="186"/>
    </location>
</feature>
<feature type="signal peptide" evidence="1">
    <location>
        <begin position="1"/>
        <end position="16"/>
    </location>
</feature>